<dbReference type="PROSITE" id="PS51448">
    <property type="entry name" value="P_TREFOIL_2"/>
    <property type="match status" value="1"/>
</dbReference>
<evidence type="ECO:0000256" key="11">
    <source>
        <dbReference type="SAM" id="SignalP"/>
    </source>
</evidence>
<dbReference type="SUPFAM" id="SSF74650">
    <property type="entry name" value="Galactose mutarotase-like"/>
    <property type="match status" value="1"/>
</dbReference>
<dbReference type="Pfam" id="PF01055">
    <property type="entry name" value="Glyco_hydro_31_2nd"/>
    <property type="match status" value="1"/>
</dbReference>
<evidence type="ECO:0000256" key="3">
    <source>
        <dbReference type="ARBA" id="ARBA00022801"/>
    </source>
</evidence>
<dbReference type="Gene3D" id="2.60.40.1760">
    <property type="entry name" value="glycosyl hydrolase (family 31)"/>
    <property type="match status" value="1"/>
</dbReference>
<keyword evidence="10" id="KW-1133">Transmembrane helix</keyword>
<comment type="caution">
    <text evidence="8">Lacks conserved residue(s) required for the propagation of feature annotation.</text>
</comment>
<evidence type="ECO:0000256" key="6">
    <source>
        <dbReference type="ARBA" id="ARBA00023180"/>
    </source>
</evidence>
<dbReference type="PROSITE" id="PS00129">
    <property type="entry name" value="GLYCOSYL_HYDROL_F31_1"/>
    <property type="match status" value="1"/>
</dbReference>
<dbReference type="GO" id="GO:0005975">
    <property type="term" value="P:carbohydrate metabolic process"/>
    <property type="evidence" value="ECO:0007669"/>
    <property type="project" value="InterPro"/>
</dbReference>
<reference evidence="13" key="1">
    <citation type="submission" date="2022-01" db="EMBL/GenBank/DDBJ databases">
        <authorList>
            <person name="Braso-Vives M."/>
        </authorList>
    </citation>
    <scope>NUCLEOTIDE SEQUENCE</scope>
</reference>
<feature type="domain" description="P-type" evidence="12">
    <location>
        <begin position="17"/>
        <end position="67"/>
    </location>
</feature>
<dbReference type="OrthoDB" id="5839090at2759"/>
<evidence type="ECO:0000313" key="13">
    <source>
        <dbReference type="EMBL" id="CAH1268260.1"/>
    </source>
</evidence>
<dbReference type="GO" id="GO:0004558">
    <property type="term" value="F:alpha-1,4-glucosidase activity"/>
    <property type="evidence" value="ECO:0007669"/>
    <property type="project" value="TreeGrafter"/>
</dbReference>
<evidence type="ECO:0000256" key="2">
    <source>
        <dbReference type="ARBA" id="ARBA00007806"/>
    </source>
</evidence>
<dbReference type="InterPro" id="IPR017853">
    <property type="entry name" value="GH"/>
</dbReference>
<dbReference type="Pfam" id="PF00088">
    <property type="entry name" value="Trefoil"/>
    <property type="match status" value="1"/>
</dbReference>
<dbReference type="SMART" id="SM00018">
    <property type="entry name" value="PD"/>
    <property type="match status" value="1"/>
</dbReference>
<dbReference type="Pfam" id="PF21365">
    <property type="entry name" value="Glyco_hydro_31_3rd"/>
    <property type="match status" value="1"/>
</dbReference>
<keyword evidence="7 9" id="KW-0326">Glycosidase</keyword>
<keyword evidence="14" id="KW-1185">Reference proteome</keyword>
<keyword evidence="4 10" id="KW-0472">Membrane</keyword>
<dbReference type="FunFam" id="2.60.40.1180:FF:000001">
    <property type="entry name" value="Maltase-glucoamylase, intestinal"/>
    <property type="match status" value="1"/>
</dbReference>
<evidence type="ECO:0000256" key="8">
    <source>
        <dbReference type="PROSITE-ProRule" id="PRU00779"/>
    </source>
</evidence>
<dbReference type="InterPro" id="IPR011013">
    <property type="entry name" value="Gal_mutarotase_sf_dom"/>
</dbReference>
<comment type="similarity">
    <text evidence="2 9">Belongs to the glycosyl hydrolase 31 family.</text>
</comment>
<keyword evidence="10" id="KW-0812">Transmembrane</keyword>
<dbReference type="InterPro" id="IPR030458">
    <property type="entry name" value="Glyco_hydro_31_AS"/>
</dbReference>
<name>A0A8K0EVS5_BRALA</name>
<dbReference type="EMBL" id="OV696691">
    <property type="protein sequence ID" value="CAH1268260.1"/>
    <property type="molecule type" value="Genomic_DNA"/>
</dbReference>
<evidence type="ECO:0000256" key="5">
    <source>
        <dbReference type="ARBA" id="ARBA00023157"/>
    </source>
</evidence>
<dbReference type="CDD" id="cd14752">
    <property type="entry name" value="GH31_N"/>
    <property type="match status" value="1"/>
</dbReference>
<dbReference type="CDD" id="cd00111">
    <property type="entry name" value="Trefoil"/>
    <property type="match status" value="1"/>
</dbReference>
<dbReference type="GO" id="GO:0030246">
    <property type="term" value="F:carbohydrate binding"/>
    <property type="evidence" value="ECO:0007669"/>
    <property type="project" value="InterPro"/>
</dbReference>
<dbReference type="SUPFAM" id="SSF51011">
    <property type="entry name" value="Glycosyl hydrolase domain"/>
    <property type="match status" value="1"/>
</dbReference>
<dbReference type="InterPro" id="IPR048395">
    <property type="entry name" value="Glyco_hydro_31_C"/>
</dbReference>
<evidence type="ECO:0000256" key="9">
    <source>
        <dbReference type="RuleBase" id="RU361185"/>
    </source>
</evidence>
<dbReference type="InterPro" id="IPR000322">
    <property type="entry name" value="Glyco_hydro_31_TIM"/>
</dbReference>
<evidence type="ECO:0000256" key="7">
    <source>
        <dbReference type="ARBA" id="ARBA00023295"/>
    </source>
</evidence>
<protein>
    <submittedName>
        <fullName evidence="13">MGAM protein</fullName>
    </submittedName>
</protein>
<dbReference type="PANTHER" id="PTHR22762">
    <property type="entry name" value="ALPHA-GLUCOSIDASE"/>
    <property type="match status" value="1"/>
</dbReference>
<gene>
    <name evidence="13" type="primary">MGAM</name>
    <name evidence="13" type="ORF">BLAG_LOCUS21265</name>
</gene>
<dbReference type="GO" id="GO:0016020">
    <property type="term" value="C:membrane"/>
    <property type="evidence" value="ECO:0007669"/>
    <property type="project" value="UniProtKB-SubCell"/>
</dbReference>
<dbReference type="Gene3D" id="2.60.40.1180">
    <property type="entry name" value="Golgi alpha-mannosidase II"/>
    <property type="match status" value="2"/>
</dbReference>
<comment type="subcellular location">
    <subcellularLocation>
        <location evidence="1">Membrane</location>
    </subcellularLocation>
</comment>
<keyword evidence="6" id="KW-0325">Glycoprotein</keyword>
<evidence type="ECO:0000256" key="1">
    <source>
        <dbReference type="ARBA" id="ARBA00004370"/>
    </source>
</evidence>
<organism evidence="13 14">
    <name type="scientific">Branchiostoma lanceolatum</name>
    <name type="common">Common lancelet</name>
    <name type="synonym">Amphioxus lanceolatum</name>
    <dbReference type="NCBI Taxonomy" id="7740"/>
    <lineage>
        <taxon>Eukaryota</taxon>
        <taxon>Metazoa</taxon>
        <taxon>Chordata</taxon>
        <taxon>Cephalochordata</taxon>
        <taxon>Leptocardii</taxon>
        <taxon>Amphioxiformes</taxon>
        <taxon>Branchiostomatidae</taxon>
        <taxon>Branchiostoma</taxon>
    </lineage>
</organism>
<evidence type="ECO:0000256" key="10">
    <source>
        <dbReference type="SAM" id="Phobius"/>
    </source>
</evidence>
<keyword evidence="3 9" id="KW-0378">Hydrolase</keyword>
<dbReference type="Gene3D" id="4.10.110.10">
    <property type="entry name" value="Spasmolytic Protein, domain 1"/>
    <property type="match status" value="1"/>
</dbReference>
<keyword evidence="5" id="KW-1015">Disulfide bond</keyword>
<dbReference type="FunFam" id="3.20.20.80:FF:000016">
    <property type="entry name" value="Maltase-glucoamylase, intestinal"/>
    <property type="match status" value="1"/>
</dbReference>
<dbReference type="FunFam" id="2.60.40.1760:FF:000001">
    <property type="entry name" value="Maltase-glucoamylase, intestinal"/>
    <property type="match status" value="1"/>
</dbReference>
<dbReference type="Proteomes" id="UP000838412">
    <property type="component" value="Chromosome 6"/>
</dbReference>
<evidence type="ECO:0000259" key="12">
    <source>
        <dbReference type="PROSITE" id="PS51448"/>
    </source>
</evidence>
<feature type="transmembrane region" description="Helical" evidence="10">
    <location>
        <begin position="930"/>
        <end position="947"/>
    </location>
</feature>
<feature type="signal peptide" evidence="11">
    <location>
        <begin position="1"/>
        <end position="19"/>
    </location>
</feature>
<keyword evidence="11" id="KW-0732">Signal</keyword>
<evidence type="ECO:0000256" key="4">
    <source>
        <dbReference type="ARBA" id="ARBA00023136"/>
    </source>
</evidence>
<sequence length="948" mass="106940">MALPILALLTIILTPLGTAQPRDDVTKRFDCYPEAFNSPLSAADCTARGCVWAESHSPREPKCIYGDNYGYTMVAGSREDTPNGFRVRLTRNANLPPRYASSPDVQEVTLDVEMLSNNMLRFKFYDAATSRYEVPVPWPVHKPSTPATNPAYTVDLVSEAGKPFGIRVTRRATGTVLWDSSVGGFTFSDQFLQISTLLPSRYVYGFGESEHATYRHRMDYRTWGMFSRDQPPGPPGGDGTAPNLYGVHPYHMCVEDDGNAHSVLLLNSNAMDVTLQPEPALTYRTVGGVLDFYMFLGPSPEAVTQQYTQLIGRPFMPPYWALGFQLCRYGYNTLDRMKQIYDENRQYDIPQDIQYGDIDYMDRQIDFTIDQQNFQGMNDWVQSIRQDGAYYITILDPFISANETDYLPYTRGTDQDVWIKDGDNPDQIMFGKVWPYLPNITMDPDADWDTMIANYAAHTAFPDFLLNSTKQWWVDEIQTFYNEKLQFDGLWIDMNEPANFILGSVNGCSDNQWDQAPYKPRFYGAVLADKTICMNSIQGGTVHYNTHSLYGWSHSVPSQRAMRQATGKRSVIISRSTYPGSGVYAGHWLGDNTSKWPHLHTSIIGMFEFNLFGLPYVGADICGFFDDATPDMCRRWMQLGAFYPFSRNHNGKGFRRQDPAAWNGTIAEASRAVLLTRYRLLPYLYTLFHQAHTSGSTVVRPLMHEFISDKVTWTVDRQFLWGPALLISPVLDEGVLDVTAYVPKARWYDYYTGKEVAETGRMVVWDCDMDCIPLHLRGGYVIPTQEPANTTVFSRRNSLGLLVALDAEGRAEGSLFWDDGDSIDTYENDQYRMLTFTVDQGVLSISVDHDTYSPSPELHFATVRVMGSEGVPDDVTVDGNKVAASAIKTTDGVENMWYLEDIILAMNARHTISWPVPEDPASGADSPRSTLALLFTLITAVLLLLSVQ</sequence>
<accession>A0A8K0EVS5</accession>
<dbReference type="CDD" id="cd06602">
    <property type="entry name" value="GH31_MGAM_SI_GAA"/>
    <property type="match status" value="1"/>
</dbReference>
<dbReference type="AlphaFoldDB" id="A0A8K0EVS5"/>
<dbReference type="PANTHER" id="PTHR22762:SF133">
    <property type="entry name" value="P-TYPE DOMAIN-CONTAINING PROTEIN"/>
    <property type="match status" value="1"/>
</dbReference>
<dbReference type="InterPro" id="IPR013780">
    <property type="entry name" value="Glyco_hydro_b"/>
</dbReference>
<dbReference type="Gene3D" id="3.20.20.80">
    <property type="entry name" value="Glycosidases"/>
    <property type="match status" value="1"/>
</dbReference>
<dbReference type="InterPro" id="IPR000519">
    <property type="entry name" value="P_trefoil_dom"/>
</dbReference>
<feature type="chain" id="PRO_5035429321" evidence="11">
    <location>
        <begin position="20"/>
        <end position="948"/>
    </location>
</feature>
<proteinExistence type="inferred from homology"/>
<dbReference type="InterPro" id="IPR044913">
    <property type="entry name" value="P_trefoil_dom_sf"/>
</dbReference>
<dbReference type="SUPFAM" id="SSF51445">
    <property type="entry name" value="(Trans)glycosidases"/>
    <property type="match status" value="1"/>
</dbReference>
<evidence type="ECO:0000313" key="14">
    <source>
        <dbReference type="Proteomes" id="UP000838412"/>
    </source>
</evidence>